<feature type="domain" description="Extradiol ring-cleavage dioxygenase class III enzyme subunit B" evidence="6">
    <location>
        <begin position="48"/>
        <end position="250"/>
    </location>
</feature>
<keyword evidence="8" id="KW-1185">Reference proteome</keyword>
<dbReference type="OrthoDB" id="9790889at2"/>
<keyword evidence="5" id="KW-0560">Oxidoreductase</keyword>
<evidence type="ECO:0000313" key="7">
    <source>
        <dbReference type="EMBL" id="SEG43537.1"/>
    </source>
</evidence>
<organism evidence="7 8">
    <name type="scientific">Thalassococcus halodurans</name>
    <dbReference type="NCBI Taxonomy" id="373675"/>
    <lineage>
        <taxon>Bacteria</taxon>
        <taxon>Pseudomonadati</taxon>
        <taxon>Pseudomonadota</taxon>
        <taxon>Alphaproteobacteria</taxon>
        <taxon>Rhodobacterales</taxon>
        <taxon>Roseobacteraceae</taxon>
        <taxon>Thalassococcus</taxon>
    </lineage>
</organism>
<dbReference type="InterPro" id="IPR014436">
    <property type="entry name" value="Extradiol_dOase_DODA"/>
</dbReference>
<evidence type="ECO:0000256" key="4">
    <source>
        <dbReference type="ARBA" id="ARBA00022833"/>
    </source>
</evidence>
<dbReference type="PANTHER" id="PTHR30096:SF0">
    <property type="entry name" value="4,5-DOPA DIOXYGENASE EXTRADIOL-LIKE PROTEIN"/>
    <property type="match status" value="1"/>
</dbReference>
<dbReference type="GO" id="GO:0016702">
    <property type="term" value="F:oxidoreductase activity, acting on single donors with incorporation of molecular oxygen, incorporation of two atoms of oxygen"/>
    <property type="evidence" value="ECO:0007669"/>
    <property type="project" value="UniProtKB-ARBA"/>
</dbReference>
<gene>
    <name evidence="7" type="ORF">SAMN04488045_2837</name>
</gene>
<comment type="cofactor">
    <cofactor evidence="1">
        <name>Zn(2+)</name>
        <dbReference type="ChEBI" id="CHEBI:29105"/>
    </cofactor>
</comment>
<dbReference type="PANTHER" id="PTHR30096">
    <property type="entry name" value="4,5-DOPA DIOXYGENASE EXTRADIOL-LIKE PROTEIN"/>
    <property type="match status" value="1"/>
</dbReference>
<dbReference type="Pfam" id="PF02900">
    <property type="entry name" value="LigB"/>
    <property type="match status" value="1"/>
</dbReference>
<dbReference type="RefSeq" id="WP_103911149.1">
    <property type="nucleotide sequence ID" value="NZ_FNUZ01000004.1"/>
</dbReference>
<evidence type="ECO:0000259" key="6">
    <source>
        <dbReference type="Pfam" id="PF02900"/>
    </source>
</evidence>
<evidence type="ECO:0000256" key="3">
    <source>
        <dbReference type="ARBA" id="ARBA00022723"/>
    </source>
</evidence>
<dbReference type="PIRSF" id="PIRSF006157">
    <property type="entry name" value="Doxgns_DODA"/>
    <property type="match status" value="1"/>
</dbReference>
<dbReference type="GO" id="GO:0008270">
    <property type="term" value="F:zinc ion binding"/>
    <property type="evidence" value="ECO:0007669"/>
    <property type="project" value="InterPro"/>
</dbReference>
<name>A0A1H6A674_9RHOB</name>
<dbReference type="InterPro" id="IPR004183">
    <property type="entry name" value="Xdiol_dOase_suB"/>
</dbReference>
<sequence>MITPTNLSQLQDRLKPSDRMPLVFLGHGSPMNAIEDTEYSRTWTELGRTLPRPQAILVVSAHWMTRGTTLVDVSEMPKTIHDFYGFPDALFAQQYPAHGAPELARDVVSLLASHHAEEDDTWGLDHGAWTVLKFLYPDADVPVFQVSIDMTRGLDYQLEIGRKLSELRDRGVLILGSGNVVHNLGAVQWGKNRKPHDFAQEFDTLFADKLEDRDFAALADRNGLGTLLRMAHPTVDHYLPALTVSGAADDGDDLTFMTDTIDLASISMRSFVFHAR</sequence>
<dbReference type="AlphaFoldDB" id="A0A1H6A674"/>
<evidence type="ECO:0000313" key="8">
    <source>
        <dbReference type="Proteomes" id="UP000236752"/>
    </source>
</evidence>
<reference evidence="7 8" key="1">
    <citation type="submission" date="2016-10" db="EMBL/GenBank/DDBJ databases">
        <authorList>
            <person name="de Groot N.N."/>
        </authorList>
    </citation>
    <scope>NUCLEOTIDE SEQUENCE [LARGE SCALE GENOMIC DNA]</scope>
    <source>
        <strain evidence="7 8">DSM 26915</strain>
    </source>
</reference>
<keyword evidence="4" id="KW-0862">Zinc</keyword>
<dbReference type="NCBIfam" id="NF007914">
    <property type="entry name" value="PRK10628.1"/>
    <property type="match status" value="1"/>
</dbReference>
<keyword evidence="3" id="KW-0479">Metal-binding</keyword>
<evidence type="ECO:0000256" key="1">
    <source>
        <dbReference type="ARBA" id="ARBA00001947"/>
    </source>
</evidence>
<evidence type="ECO:0000256" key="5">
    <source>
        <dbReference type="ARBA" id="ARBA00023002"/>
    </source>
</evidence>
<protein>
    <submittedName>
        <fullName evidence="7">Aromatic ring-opening dioxygenase, catalytic subunit, LigB family</fullName>
    </submittedName>
</protein>
<dbReference type="Proteomes" id="UP000236752">
    <property type="component" value="Unassembled WGS sequence"/>
</dbReference>
<dbReference type="GO" id="GO:0008198">
    <property type="term" value="F:ferrous iron binding"/>
    <property type="evidence" value="ECO:0007669"/>
    <property type="project" value="InterPro"/>
</dbReference>
<evidence type="ECO:0000256" key="2">
    <source>
        <dbReference type="ARBA" id="ARBA00007581"/>
    </source>
</evidence>
<dbReference type="Gene3D" id="3.40.830.10">
    <property type="entry name" value="LigB-like"/>
    <property type="match status" value="1"/>
</dbReference>
<dbReference type="EMBL" id="FNUZ01000004">
    <property type="protein sequence ID" value="SEG43537.1"/>
    <property type="molecule type" value="Genomic_DNA"/>
</dbReference>
<dbReference type="SUPFAM" id="SSF53213">
    <property type="entry name" value="LigB-like"/>
    <property type="match status" value="1"/>
</dbReference>
<comment type="similarity">
    <text evidence="2">Belongs to the DODA-type extradiol aromatic ring-opening dioxygenase family.</text>
</comment>
<dbReference type="CDD" id="cd07363">
    <property type="entry name" value="45_DOPA_Dioxygenase"/>
    <property type="match status" value="1"/>
</dbReference>
<proteinExistence type="inferred from homology"/>
<accession>A0A1H6A674</accession>
<keyword evidence="7" id="KW-0223">Dioxygenase</keyword>